<feature type="region of interest" description="Disordered" evidence="4">
    <location>
        <begin position="1"/>
        <end position="21"/>
    </location>
</feature>
<accession>A0ABM4DJC7</accession>
<dbReference type="RefSeq" id="XP_065674615.1">
    <property type="nucleotide sequence ID" value="XM_065818543.1"/>
</dbReference>
<evidence type="ECO:0000256" key="3">
    <source>
        <dbReference type="ARBA" id="ARBA00023242"/>
    </source>
</evidence>
<proteinExistence type="predicted"/>
<dbReference type="Pfam" id="PF00249">
    <property type="entry name" value="Myb_DNA-binding"/>
    <property type="match status" value="2"/>
</dbReference>
<dbReference type="GeneID" id="100203899"/>
<evidence type="ECO:0000313" key="7">
    <source>
        <dbReference type="Proteomes" id="UP001652625"/>
    </source>
</evidence>
<dbReference type="InterPro" id="IPR001005">
    <property type="entry name" value="SANT/Myb"/>
</dbReference>
<evidence type="ECO:0000256" key="2">
    <source>
        <dbReference type="ARBA" id="ARBA00023125"/>
    </source>
</evidence>
<keyword evidence="7" id="KW-1185">Reference proteome</keyword>
<dbReference type="PROSITE" id="PS50090">
    <property type="entry name" value="MYB_LIKE"/>
    <property type="match status" value="1"/>
</dbReference>
<dbReference type="PANTHER" id="PTHR46380">
    <property type="entry name" value="CYCLIN-D-BINDING MYB-LIKE TRANSCRIPTION FACTOR 1"/>
    <property type="match status" value="1"/>
</dbReference>
<evidence type="ECO:0000259" key="6">
    <source>
        <dbReference type="PROSITE" id="PS51294"/>
    </source>
</evidence>
<dbReference type="Gene3D" id="1.10.10.60">
    <property type="entry name" value="Homeodomain-like"/>
    <property type="match status" value="2"/>
</dbReference>
<dbReference type="InterPro" id="IPR017930">
    <property type="entry name" value="Myb_dom"/>
</dbReference>
<dbReference type="InterPro" id="IPR051651">
    <property type="entry name" value="DMTF1_DNA-bind_reg"/>
</dbReference>
<gene>
    <name evidence="8" type="primary">LOC100203899</name>
</gene>
<dbReference type="PANTHER" id="PTHR46380:SF2">
    <property type="entry name" value="CYCLIN-D-BINDING MYB-LIKE TRANSCRIPTION FACTOR 1"/>
    <property type="match status" value="1"/>
</dbReference>
<sequence length="384" mass="44345">MANFENRQKNTRTRKRRSNSDSELVLANYSEKCFSASSPDQKYFFNPSIGINSYAIDDIDISADNPFFNARFTMDPAQMFMSVKEHDASLDISVSSTQIENNPTELCKNEHEYMNSEYLNNVNSQQDFQTVSINKDFEMIPYIQNSAERKDCVNKMWSLMKEDKKNLIEKGLEWKSGLWSPGEEIILQSNITKYCKKNGLSDASIMIFSTPREKRKEFYRSIAIGLNRPLFTIYRKVLRMCNQKNYVGKYTQVEVEKLAELCRIHGNDWATIGHHLGRSPGSVRDKARLLKCHKKRGKWSEDELKHLSDIVHAQTNTKKGESVTVGINWAKVAENIETRTEKQCRSKWLNFLNWSETGGKKWNKFCDLELINKVIVPTSAVSLA</sequence>
<protein>
    <submittedName>
        <fullName evidence="8">Cyclin-D-binding Myb-like transcription factor 1 isoform X4</fullName>
    </submittedName>
</protein>
<organism evidence="7 8">
    <name type="scientific">Hydra vulgaris</name>
    <name type="common">Hydra</name>
    <name type="synonym">Hydra attenuata</name>
    <dbReference type="NCBI Taxonomy" id="6087"/>
    <lineage>
        <taxon>Eukaryota</taxon>
        <taxon>Metazoa</taxon>
        <taxon>Cnidaria</taxon>
        <taxon>Hydrozoa</taxon>
        <taxon>Hydroidolina</taxon>
        <taxon>Anthoathecata</taxon>
        <taxon>Aplanulata</taxon>
        <taxon>Hydridae</taxon>
        <taxon>Hydra</taxon>
    </lineage>
</organism>
<comment type="subcellular location">
    <subcellularLocation>
        <location evidence="1">Nucleus</location>
    </subcellularLocation>
</comment>
<evidence type="ECO:0000259" key="5">
    <source>
        <dbReference type="PROSITE" id="PS50090"/>
    </source>
</evidence>
<dbReference type="InterPro" id="IPR009057">
    <property type="entry name" value="Homeodomain-like_sf"/>
</dbReference>
<dbReference type="CDD" id="cd00167">
    <property type="entry name" value="SANT"/>
    <property type="match status" value="2"/>
</dbReference>
<evidence type="ECO:0000256" key="4">
    <source>
        <dbReference type="SAM" id="MobiDB-lite"/>
    </source>
</evidence>
<dbReference type="SUPFAM" id="SSF46689">
    <property type="entry name" value="Homeodomain-like"/>
    <property type="match status" value="2"/>
</dbReference>
<feature type="domain" description="HTH myb-type" evidence="6">
    <location>
        <begin position="326"/>
        <end position="356"/>
    </location>
</feature>
<dbReference type="PROSITE" id="PS51294">
    <property type="entry name" value="HTH_MYB"/>
    <property type="match status" value="2"/>
</dbReference>
<evidence type="ECO:0000256" key="1">
    <source>
        <dbReference type="ARBA" id="ARBA00004123"/>
    </source>
</evidence>
<feature type="domain" description="Myb-like" evidence="5">
    <location>
        <begin position="291"/>
        <end position="352"/>
    </location>
</feature>
<dbReference type="Proteomes" id="UP001652625">
    <property type="component" value="Chromosome 14"/>
</dbReference>
<evidence type="ECO:0000313" key="8">
    <source>
        <dbReference type="RefSeq" id="XP_065674615.1"/>
    </source>
</evidence>
<dbReference type="SMART" id="SM00717">
    <property type="entry name" value="SANT"/>
    <property type="match status" value="2"/>
</dbReference>
<feature type="domain" description="HTH myb-type" evidence="6">
    <location>
        <begin position="254"/>
        <end position="295"/>
    </location>
</feature>
<keyword evidence="2" id="KW-0238">DNA-binding</keyword>
<name>A0ABM4DJC7_HYDVU</name>
<reference evidence="8" key="1">
    <citation type="submission" date="2025-08" db="UniProtKB">
        <authorList>
            <consortium name="RefSeq"/>
        </authorList>
    </citation>
    <scope>IDENTIFICATION</scope>
</reference>
<keyword evidence="3" id="KW-0539">Nucleus</keyword>